<reference evidence="2" key="1">
    <citation type="submission" date="2016-10" db="EMBL/GenBank/DDBJ databases">
        <authorList>
            <person name="Varghese N."/>
            <person name="Submissions S."/>
        </authorList>
    </citation>
    <scope>NUCLEOTIDE SEQUENCE [LARGE SCALE GENOMIC DNA]</scope>
    <source>
        <strain evidence="2">ATCC 25963</strain>
    </source>
</reference>
<organism evidence="1 2">
    <name type="scientific">Nannocystis exedens</name>
    <dbReference type="NCBI Taxonomy" id="54"/>
    <lineage>
        <taxon>Bacteria</taxon>
        <taxon>Pseudomonadati</taxon>
        <taxon>Myxococcota</taxon>
        <taxon>Polyangia</taxon>
        <taxon>Nannocystales</taxon>
        <taxon>Nannocystaceae</taxon>
        <taxon>Nannocystis</taxon>
    </lineage>
</organism>
<evidence type="ECO:0000313" key="1">
    <source>
        <dbReference type="EMBL" id="SFE85084.1"/>
    </source>
</evidence>
<dbReference type="AlphaFoldDB" id="A0A1I2DWT3"/>
<keyword evidence="2" id="KW-1185">Reference proteome</keyword>
<protein>
    <submittedName>
        <fullName evidence="1">Uncharacterized protein</fullName>
    </submittedName>
</protein>
<proteinExistence type="predicted"/>
<accession>A0A1I2DWT3</accession>
<dbReference type="EMBL" id="FOMX01000021">
    <property type="protein sequence ID" value="SFE85084.1"/>
    <property type="molecule type" value="Genomic_DNA"/>
</dbReference>
<dbReference type="Proteomes" id="UP000199400">
    <property type="component" value="Unassembled WGS sequence"/>
</dbReference>
<dbReference type="RefSeq" id="WP_096327378.1">
    <property type="nucleotide sequence ID" value="NZ_FOMX01000021.1"/>
</dbReference>
<name>A0A1I2DWT3_9BACT</name>
<gene>
    <name evidence="1" type="ORF">SAMN02745121_05770</name>
</gene>
<sequence>MSEPRLERYRQRFRSAPVGEWRQALGSFPFMNQVWTIEPDHTGAMEWRSGSGVLRSAFEWQEVGDYHIRVRCLEVADGEPTNEAEPEEREPDPWIDLRYEFSLGTDGDLPGVVVLLHEVGRAGFWWSEDPLMLRGE</sequence>
<evidence type="ECO:0000313" key="2">
    <source>
        <dbReference type="Proteomes" id="UP000199400"/>
    </source>
</evidence>